<proteinExistence type="predicted"/>
<dbReference type="EMBL" id="JAPFFF010000028">
    <property type="protein sequence ID" value="KAK8847309.1"/>
    <property type="molecule type" value="Genomic_DNA"/>
</dbReference>
<gene>
    <name evidence="1" type="ORF">M9Y10_019896</name>
</gene>
<reference evidence="1 2" key="1">
    <citation type="submission" date="2024-04" db="EMBL/GenBank/DDBJ databases">
        <title>Tritrichomonas musculus Genome.</title>
        <authorList>
            <person name="Alves-Ferreira E."/>
            <person name="Grigg M."/>
            <person name="Lorenzi H."/>
            <person name="Galac M."/>
        </authorList>
    </citation>
    <scope>NUCLEOTIDE SEQUENCE [LARGE SCALE GENOMIC DNA]</scope>
    <source>
        <strain evidence="1 2">EAF2021</strain>
    </source>
</reference>
<evidence type="ECO:0000313" key="1">
    <source>
        <dbReference type="EMBL" id="KAK8847309.1"/>
    </source>
</evidence>
<organism evidence="1 2">
    <name type="scientific">Tritrichomonas musculus</name>
    <dbReference type="NCBI Taxonomy" id="1915356"/>
    <lineage>
        <taxon>Eukaryota</taxon>
        <taxon>Metamonada</taxon>
        <taxon>Parabasalia</taxon>
        <taxon>Tritrichomonadida</taxon>
        <taxon>Tritrichomonadidae</taxon>
        <taxon>Tritrichomonas</taxon>
    </lineage>
</organism>
<evidence type="ECO:0000313" key="2">
    <source>
        <dbReference type="Proteomes" id="UP001470230"/>
    </source>
</evidence>
<protein>
    <submittedName>
        <fullName evidence="1">Uncharacterized protein</fullName>
    </submittedName>
</protein>
<keyword evidence="2" id="KW-1185">Reference proteome</keyword>
<name>A0ABR2HHN3_9EUKA</name>
<comment type="caution">
    <text evidence="1">The sequence shown here is derived from an EMBL/GenBank/DDBJ whole genome shotgun (WGS) entry which is preliminary data.</text>
</comment>
<accession>A0ABR2HHN3</accession>
<dbReference type="Proteomes" id="UP001470230">
    <property type="component" value="Unassembled WGS sequence"/>
</dbReference>
<sequence length="115" mass="13352">MRRTRKSRVPKCLSRSHVPEKDISMNLLNGFIAQGSKGEKLIVEMTGTQLDNLSKTALCKISDILSKLSGIKISRNILRRKDLIVKWFHDNEDKIEPFKYYVSVNFSQIKENYYS</sequence>